<evidence type="ECO:0000313" key="6">
    <source>
        <dbReference type="Proteomes" id="UP000719412"/>
    </source>
</evidence>
<dbReference type="PROSITE" id="PS50888">
    <property type="entry name" value="BHLH"/>
    <property type="match status" value="1"/>
</dbReference>
<dbReference type="GO" id="GO:0005096">
    <property type="term" value="F:GTPase activator activity"/>
    <property type="evidence" value="ECO:0007669"/>
    <property type="project" value="TreeGrafter"/>
</dbReference>
<feature type="domain" description="BHLH" evidence="4">
    <location>
        <begin position="604"/>
        <end position="664"/>
    </location>
</feature>
<reference evidence="5" key="1">
    <citation type="journal article" date="2020" name="J Insects Food Feed">
        <title>The yellow mealworm (Tenebrio molitor) genome: a resource for the emerging insects as food and feed industry.</title>
        <authorList>
            <person name="Eriksson T."/>
            <person name="Andere A."/>
            <person name="Kelstrup H."/>
            <person name="Emery V."/>
            <person name="Picard C."/>
        </authorList>
    </citation>
    <scope>NUCLEOTIDE SEQUENCE</scope>
    <source>
        <strain evidence="5">Stoneville</strain>
        <tissue evidence="5">Whole head</tissue>
    </source>
</reference>
<dbReference type="PANTHER" id="PTHR23179:SF27">
    <property type="entry name" value="RHO GTPASE ACTIVATING PROTEIN AT 71E, ISOFORM D"/>
    <property type="match status" value="1"/>
</dbReference>
<dbReference type="CDD" id="cd02947">
    <property type="entry name" value="TRX_family"/>
    <property type="match status" value="1"/>
</dbReference>
<protein>
    <submittedName>
        <fullName evidence="5">Uncharacterized protein</fullName>
    </submittedName>
</protein>
<evidence type="ECO:0000313" key="5">
    <source>
        <dbReference type="EMBL" id="KAH0812919.1"/>
    </source>
</evidence>
<dbReference type="GO" id="GO:0046983">
    <property type="term" value="F:protein dimerization activity"/>
    <property type="evidence" value="ECO:0007669"/>
    <property type="project" value="InterPro"/>
</dbReference>
<dbReference type="EMBL" id="JABDTM020025714">
    <property type="protein sequence ID" value="KAH0812919.1"/>
    <property type="molecule type" value="Genomic_DNA"/>
</dbReference>
<comment type="caution">
    <text evidence="5">The sequence shown here is derived from an EMBL/GenBank/DDBJ whole genome shotgun (WGS) entry which is preliminary data.</text>
</comment>
<dbReference type="CDD" id="cd11396">
    <property type="entry name" value="bHLHzip_USF"/>
    <property type="match status" value="1"/>
</dbReference>
<dbReference type="SMART" id="SM00353">
    <property type="entry name" value="HLH"/>
    <property type="match status" value="1"/>
</dbReference>
<dbReference type="FunFam" id="1.10.555.10:FF:000032">
    <property type="entry name" value="Uncharacterized protein, isoform E"/>
    <property type="match status" value="1"/>
</dbReference>
<dbReference type="AlphaFoldDB" id="A0A8J6L7F0"/>
<dbReference type="SUPFAM" id="SSF47459">
    <property type="entry name" value="HLH, helix-loop-helix DNA-binding domain"/>
    <property type="match status" value="1"/>
</dbReference>
<keyword evidence="1" id="KW-0175">Coiled coil</keyword>
<sequence>MKELVENNDNIDLAIVDVEDHAELVHTFEVKAVPAVIALRRPESTQNDFQKDTILGHVTTSVLGNVYVGAVRSDTSDDKSEVPTMVFKWQFAFIAALIAHPSSNINVLILKLNKEAPYRKDVFRAPGHQGAMKKLIHFLQTGRLVNMDNFSVYTIASVLKKFLRKIPGGVFGKDVEQKFFQVLDMPDDREQRMEIENIITSLPIYTQRLLVLLFGTFRVIACNSEKAGTGMTSEALGVSVAPSFFHSCVSDGKAARMEDVMKFKVASRVVKLLIEQFSTSYLFGKDNYEFYSRVTGRVLRVQGEWICSFQYPPPAAKGSVQQQIYNNECGTLERYLLAMAQVEECQSTPALLESSMQPQVHERQTERMKTRSQWFLAPSVECSSCGGSLDLPLNEADVSALTNALLRRSSSGTIVGIAGLSLSAESVQKRPSIRRSNSRDKRHYLHRSASRRNKENGSRSNSAEVDEVESKVILNDNVISKHSVESDDEQNVVDHLSPQTLLETPPDNEVQYSLRSPEGMITYRVLQVEDGVESVPQIVTAGNNFSNTNVQQVLTSNLNGQVYVIGNPNEVFAAQAGARAIAPRSSIIDSNSSVVTNIKRRDERRRATHNEVERRRRDKINNWITKLSKIIPENAPPDMKGNGHYDGQSKGGILAKACEYIIELRDNEQKCDLYMKENKQLSQTVDMLKQKNGALEQENRTLREILKRNGLDVPNSIIS</sequence>
<evidence type="ECO:0000259" key="3">
    <source>
        <dbReference type="PROSITE" id="PS50238"/>
    </source>
</evidence>
<dbReference type="Gene3D" id="1.10.555.10">
    <property type="entry name" value="Rho GTPase activation protein"/>
    <property type="match status" value="1"/>
</dbReference>
<evidence type="ECO:0000256" key="2">
    <source>
        <dbReference type="SAM" id="MobiDB-lite"/>
    </source>
</evidence>
<keyword evidence="6" id="KW-1185">Reference proteome</keyword>
<feature type="region of interest" description="Disordered" evidence="2">
    <location>
        <begin position="426"/>
        <end position="467"/>
    </location>
</feature>
<evidence type="ECO:0000256" key="1">
    <source>
        <dbReference type="SAM" id="Coils"/>
    </source>
</evidence>
<dbReference type="InterPro" id="IPR036638">
    <property type="entry name" value="HLH_DNA-bd_sf"/>
</dbReference>
<dbReference type="Proteomes" id="UP000719412">
    <property type="component" value="Unassembled WGS sequence"/>
</dbReference>
<dbReference type="SUPFAM" id="SSF48350">
    <property type="entry name" value="GTPase activation domain, GAP"/>
    <property type="match status" value="1"/>
</dbReference>
<dbReference type="SMART" id="SM00324">
    <property type="entry name" value="RhoGAP"/>
    <property type="match status" value="1"/>
</dbReference>
<reference evidence="5" key="2">
    <citation type="submission" date="2021-08" db="EMBL/GenBank/DDBJ databases">
        <authorList>
            <person name="Eriksson T."/>
        </authorList>
    </citation>
    <scope>NUCLEOTIDE SEQUENCE</scope>
    <source>
        <strain evidence="5">Stoneville</strain>
        <tissue evidence="5">Whole head</tissue>
    </source>
</reference>
<proteinExistence type="predicted"/>
<dbReference type="InterPro" id="IPR008936">
    <property type="entry name" value="Rho_GTPase_activation_prot"/>
</dbReference>
<dbReference type="GO" id="GO:0007165">
    <property type="term" value="P:signal transduction"/>
    <property type="evidence" value="ECO:0007669"/>
    <property type="project" value="InterPro"/>
</dbReference>
<dbReference type="Pfam" id="PF00620">
    <property type="entry name" value="RhoGAP"/>
    <property type="match status" value="1"/>
</dbReference>
<feature type="domain" description="Rho-GAP" evidence="3">
    <location>
        <begin position="80"/>
        <end position="281"/>
    </location>
</feature>
<accession>A0A8J6L7F0</accession>
<feature type="compositionally biased region" description="Basic residues" evidence="2">
    <location>
        <begin position="440"/>
        <end position="451"/>
    </location>
</feature>
<dbReference type="PANTHER" id="PTHR23179">
    <property type="entry name" value="T-CELL ACTIVATION RHO GTPASE ACTIVATING PROTEIN-RELATED"/>
    <property type="match status" value="1"/>
</dbReference>
<feature type="coiled-coil region" evidence="1">
    <location>
        <begin position="664"/>
        <end position="708"/>
    </location>
</feature>
<dbReference type="InterPro" id="IPR000198">
    <property type="entry name" value="RhoGAP_dom"/>
</dbReference>
<gene>
    <name evidence="5" type="ORF">GEV33_009872</name>
</gene>
<dbReference type="InterPro" id="IPR011598">
    <property type="entry name" value="bHLH_dom"/>
</dbReference>
<organism evidence="5 6">
    <name type="scientific">Tenebrio molitor</name>
    <name type="common">Yellow mealworm beetle</name>
    <dbReference type="NCBI Taxonomy" id="7067"/>
    <lineage>
        <taxon>Eukaryota</taxon>
        <taxon>Metazoa</taxon>
        <taxon>Ecdysozoa</taxon>
        <taxon>Arthropoda</taxon>
        <taxon>Hexapoda</taxon>
        <taxon>Insecta</taxon>
        <taxon>Pterygota</taxon>
        <taxon>Neoptera</taxon>
        <taxon>Endopterygota</taxon>
        <taxon>Coleoptera</taxon>
        <taxon>Polyphaga</taxon>
        <taxon>Cucujiformia</taxon>
        <taxon>Tenebrionidae</taxon>
        <taxon>Tenebrio</taxon>
    </lineage>
</organism>
<dbReference type="CDD" id="cd00159">
    <property type="entry name" value="RhoGAP"/>
    <property type="match status" value="1"/>
</dbReference>
<dbReference type="PROSITE" id="PS50238">
    <property type="entry name" value="RHOGAP"/>
    <property type="match status" value="1"/>
</dbReference>
<dbReference type="Gene3D" id="4.10.280.10">
    <property type="entry name" value="Helix-loop-helix DNA-binding domain"/>
    <property type="match status" value="1"/>
</dbReference>
<evidence type="ECO:0000259" key="4">
    <source>
        <dbReference type="PROSITE" id="PS50888"/>
    </source>
</evidence>
<dbReference type="Pfam" id="PF00010">
    <property type="entry name" value="HLH"/>
    <property type="match status" value="1"/>
</dbReference>
<name>A0A8J6L7F0_TENMO</name>